<gene>
    <name evidence="6" type="ORF">H3H36_00500</name>
</gene>
<proteinExistence type="predicted"/>
<evidence type="ECO:0000313" key="6">
    <source>
        <dbReference type="EMBL" id="MBA5603841.1"/>
    </source>
</evidence>
<dbReference type="InterPro" id="IPR000595">
    <property type="entry name" value="cNMP-bd_dom"/>
</dbReference>
<evidence type="ECO:0000313" key="7">
    <source>
        <dbReference type="Proteomes" id="UP000566711"/>
    </source>
</evidence>
<name>A0A7W2EDD0_9BURK</name>
<dbReference type="InterPro" id="IPR036390">
    <property type="entry name" value="WH_DNA-bd_sf"/>
</dbReference>
<dbReference type="EMBL" id="JACEZS010000001">
    <property type="protein sequence ID" value="MBA5603841.1"/>
    <property type="molecule type" value="Genomic_DNA"/>
</dbReference>
<comment type="caution">
    <text evidence="6">The sequence shown here is derived from an EMBL/GenBank/DDBJ whole genome shotgun (WGS) entry which is preliminary data.</text>
</comment>
<dbReference type="GO" id="GO:0003700">
    <property type="term" value="F:DNA-binding transcription factor activity"/>
    <property type="evidence" value="ECO:0007669"/>
    <property type="project" value="TreeGrafter"/>
</dbReference>
<organism evidence="6 7">
    <name type="scientific">Rugamonas fusca</name>
    <dbReference type="NCBI Taxonomy" id="2758568"/>
    <lineage>
        <taxon>Bacteria</taxon>
        <taxon>Pseudomonadati</taxon>
        <taxon>Pseudomonadota</taxon>
        <taxon>Betaproteobacteria</taxon>
        <taxon>Burkholderiales</taxon>
        <taxon>Oxalobacteraceae</taxon>
        <taxon>Telluria group</taxon>
        <taxon>Rugamonas</taxon>
    </lineage>
</organism>
<dbReference type="SMART" id="SM00419">
    <property type="entry name" value="HTH_CRP"/>
    <property type="match status" value="1"/>
</dbReference>
<dbReference type="InterPro" id="IPR018490">
    <property type="entry name" value="cNMP-bd_dom_sf"/>
</dbReference>
<dbReference type="PROSITE" id="PS51063">
    <property type="entry name" value="HTH_CRP_2"/>
    <property type="match status" value="1"/>
</dbReference>
<feature type="domain" description="HTH crp-type" evidence="5">
    <location>
        <begin position="150"/>
        <end position="219"/>
    </location>
</feature>
<evidence type="ECO:0000259" key="5">
    <source>
        <dbReference type="PROSITE" id="PS51063"/>
    </source>
</evidence>
<dbReference type="InterPro" id="IPR012318">
    <property type="entry name" value="HTH_CRP"/>
</dbReference>
<dbReference type="GO" id="GO:0003677">
    <property type="term" value="F:DNA binding"/>
    <property type="evidence" value="ECO:0007669"/>
    <property type="project" value="UniProtKB-KW"/>
</dbReference>
<dbReference type="InterPro" id="IPR014710">
    <property type="entry name" value="RmlC-like_jellyroll"/>
</dbReference>
<dbReference type="Pfam" id="PF13545">
    <property type="entry name" value="HTH_Crp_2"/>
    <property type="match status" value="1"/>
</dbReference>
<keyword evidence="7" id="KW-1185">Reference proteome</keyword>
<dbReference type="RefSeq" id="WP_182213024.1">
    <property type="nucleotide sequence ID" value="NZ_JACEZS010000001.1"/>
</dbReference>
<evidence type="ECO:0000256" key="1">
    <source>
        <dbReference type="ARBA" id="ARBA00023015"/>
    </source>
</evidence>
<dbReference type="SUPFAM" id="SSF51206">
    <property type="entry name" value="cAMP-binding domain-like"/>
    <property type="match status" value="1"/>
</dbReference>
<dbReference type="PANTHER" id="PTHR24567:SF74">
    <property type="entry name" value="HTH-TYPE TRANSCRIPTIONAL REGULATOR ARCR"/>
    <property type="match status" value="1"/>
</dbReference>
<dbReference type="AlphaFoldDB" id="A0A7W2EDD0"/>
<dbReference type="Gene3D" id="1.10.10.10">
    <property type="entry name" value="Winged helix-like DNA-binding domain superfamily/Winged helix DNA-binding domain"/>
    <property type="match status" value="1"/>
</dbReference>
<dbReference type="Proteomes" id="UP000566711">
    <property type="component" value="Unassembled WGS sequence"/>
</dbReference>
<dbReference type="Pfam" id="PF00027">
    <property type="entry name" value="cNMP_binding"/>
    <property type="match status" value="1"/>
</dbReference>
<evidence type="ECO:0000256" key="3">
    <source>
        <dbReference type="ARBA" id="ARBA00023163"/>
    </source>
</evidence>
<evidence type="ECO:0000259" key="4">
    <source>
        <dbReference type="PROSITE" id="PS50042"/>
    </source>
</evidence>
<keyword evidence="3" id="KW-0804">Transcription</keyword>
<dbReference type="InterPro" id="IPR050397">
    <property type="entry name" value="Env_Response_Regulators"/>
</dbReference>
<protein>
    <submittedName>
        <fullName evidence="6">Crp/Fnr family transcriptional regulator</fullName>
    </submittedName>
</protein>
<keyword evidence="2" id="KW-0238">DNA-binding</keyword>
<evidence type="ECO:0000256" key="2">
    <source>
        <dbReference type="ARBA" id="ARBA00023125"/>
    </source>
</evidence>
<dbReference type="SUPFAM" id="SSF46785">
    <property type="entry name" value="Winged helix' DNA-binding domain"/>
    <property type="match status" value="1"/>
</dbReference>
<keyword evidence="1" id="KW-0805">Transcription regulation</keyword>
<dbReference type="PANTHER" id="PTHR24567">
    <property type="entry name" value="CRP FAMILY TRANSCRIPTIONAL REGULATORY PROTEIN"/>
    <property type="match status" value="1"/>
</dbReference>
<dbReference type="CDD" id="cd00038">
    <property type="entry name" value="CAP_ED"/>
    <property type="match status" value="1"/>
</dbReference>
<dbReference type="Gene3D" id="2.60.120.10">
    <property type="entry name" value="Jelly Rolls"/>
    <property type="match status" value="1"/>
</dbReference>
<reference evidence="6 7" key="1">
    <citation type="submission" date="2020-07" db="EMBL/GenBank/DDBJ databases">
        <title>Novel species isolated from subtropical streams in China.</title>
        <authorList>
            <person name="Lu H."/>
        </authorList>
    </citation>
    <scope>NUCLEOTIDE SEQUENCE [LARGE SCALE GENOMIC DNA]</scope>
    <source>
        <strain evidence="6 7">FT3S</strain>
    </source>
</reference>
<accession>A0A7W2EDD0</accession>
<dbReference type="InterPro" id="IPR036388">
    <property type="entry name" value="WH-like_DNA-bd_sf"/>
</dbReference>
<feature type="domain" description="Cyclic nucleotide-binding" evidence="4">
    <location>
        <begin position="17"/>
        <end position="137"/>
    </location>
</feature>
<sequence>MRNDGAKVKSIIANASLYRMLTPQQVERVAQHTNVVRAVANTAVVQQGDQALGTFWVVYGQVHIGIHSKQGVVRNLAILGGSTCFGLGEMVMGQAHQTCVKTTADTMLLHTDREVIFEIADENPAFAREVMTCLGRQFCSLVRDVGSSALSAHQRVADYLMRQVDERVPNAEIALVANKGAIAARLSLTPETLSRVFRDLSQDGLIEVNKRRITVRDWDRIEAMLA</sequence>
<dbReference type="PROSITE" id="PS50042">
    <property type="entry name" value="CNMP_BINDING_3"/>
    <property type="match status" value="1"/>
</dbReference>
<dbReference type="GO" id="GO:0005829">
    <property type="term" value="C:cytosol"/>
    <property type="evidence" value="ECO:0007669"/>
    <property type="project" value="TreeGrafter"/>
</dbReference>